<organism evidence="1 2">
    <name type="scientific">Hibiscus sabdariffa</name>
    <name type="common">roselle</name>
    <dbReference type="NCBI Taxonomy" id="183260"/>
    <lineage>
        <taxon>Eukaryota</taxon>
        <taxon>Viridiplantae</taxon>
        <taxon>Streptophyta</taxon>
        <taxon>Embryophyta</taxon>
        <taxon>Tracheophyta</taxon>
        <taxon>Spermatophyta</taxon>
        <taxon>Magnoliopsida</taxon>
        <taxon>eudicotyledons</taxon>
        <taxon>Gunneridae</taxon>
        <taxon>Pentapetalae</taxon>
        <taxon>rosids</taxon>
        <taxon>malvids</taxon>
        <taxon>Malvales</taxon>
        <taxon>Malvaceae</taxon>
        <taxon>Malvoideae</taxon>
        <taxon>Hibiscus</taxon>
    </lineage>
</organism>
<comment type="caution">
    <text evidence="1">The sequence shown here is derived from an EMBL/GenBank/DDBJ whole genome shotgun (WGS) entry which is preliminary data.</text>
</comment>
<name>A0ABR2SS08_9ROSI</name>
<accession>A0ABR2SS08</accession>
<sequence>MMAKVDEGATKPSYVAMASKGSNMHGQSLNKDGLDDMVVLAEDYVIDKSGAYPKVRFANLVHEHIDRNMHTSPATDFFKYGVYGHSKDACEESSSTTNEVQLDTNIRDTAQHQVVQNRELFGPWMVAEPYRRRVVSTPRVENGKRNDKVGSRFVVLAELVDGSLVLPKNKNVAYLASNLEKKKKGNAKTVGSVDIVPIVSEKEVEIIPHKNVQYSDNHMAFSIVEHYDGNKSPSSGKIAKARGYVGKGMKEGKRGLQIRKSAELRPHPKPNMTDWMKKLVNQLHLVEQSSNGRAVMPSSTVPEQSDALVLGGTNSVVVVTLKP</sequence>
<dbReference type="Proteomes" id="UP001396334">
    <property type="component" value="Unassembled WGS sequence"/>
</dbReference>
<reference evidence="1 2" key="1">
    <citation type="journal article" date="2024" name="G3 (Bethesda)">
        <title>Genome assembly of Hibiscus sabdariffa L. provides insights into metabolisms of medicinal natural products.</title>
        <authorList>
            <person name="Kim T."/>
        </authorList>
    </citation>
    <scope>NUCLEOTIDE SEQUENCE [LARGE SCALE GENOMIC DNA]</scope>
    <source>
        <strain evidence="1">TK-2024</strain>
        <tissue evidence="1">Old leaves</tissue>
    </source>
</reference>
<dbReference type="EMBL" id="JBBPBN010000012">
    <property type="protein sequence ID" value="KAK9027815.1"/>
    <property type="molecule type" value="Genomic_DNA"/>
</dbReference>
<protein>
    <submittedName>
        <fullName evidence="1">Uncharacterized protein</fullName>
    </submittedName>
</protein>
<proteinExistence type="predicted"/>
<gene>
    <name evidence="1" type="ORF">V6N11_067637</name>
</gene>
<evidence type="ECO:0000313" key="1">
    <source>
        <dbReference type="EMBL" id="KAK9027815.1"/>
    </source>
</evidence>
<evidence type="ECO:0000313" key="2">
    <source>
        <dbReference type="Proteomes" id="UP001396334"/>
    </source>
</evidence>
<keyword evidence="2" id="KW-1185">Reference proteome</keyword>